<keyword evidence="2" id="KW-1185">Reference proteome</keyword>
<gene>
    <name evidence="1" type="ORF">CkaCkLH20_07196</name>
</gene>
<proteinExistence type="predicted"/>
<reference evidence="1" key="2">
    <citation type="submission" date="2020-11" db="EMBL/GenBank/DDBJ databases">
        <title>Whole genome sequencing of Colletotrichum sp.</title>
        <authorList>
            <person name="Li H."/>
        </authorList>
    </citation>
    <scope>NUCLEOTIDE SEQUENCE</scope>
    <source>
        <strain evidence="1">CkLH20</strain>
    </source>
</reference>
<dbReference type="Proteomes" id="UP000781932">
    <property type="component" value="Unassembled WGS sequence"/>
</dbReference>
<evidence type="ECO:0000313" key="2">
    <source>
        <dbReference type="Proteomes" id="UP000781932"/>
    </source>
</evidence>
<sequence>MQLPPDVWLVILEQANISFCRQRRCAVANSPLRQLILVEKNVEEEPGWYPSRGPHGSARWRDFTVSSRKGAAYVGRYEGHDIELPRLLALRSVCKLWRSLVSRLLRDLQMWDVSIDDIDLKNAQGIDFIGNLNVIADEHWPARSQDRLRYAKLIDDEQLRRREAQSRRFQDAKTKGFPELRRLFDSIQAVKELAVAFADPTEWRWRPSTSRRPYDLEGIMAASHTIRDSLPGPTFQNLVELDLDVPSTFFVGELTASMSKEARSRLKRLRLEFVDRTGPGGDYWPPFAGQAREDPSAVQIAYPNQDHQDVVWEFVGSCKNLESLCIIASHVLDLDRLRWEPGIDHTGLTHIYLERLRTSISTLKKLTRASPRASRESATRNVFLHCIEIVSEGGYWQDLFQHFRDSCPDLEYLYATELHYSLDHSSWAPKRDIGPQIYDIWSNYDGELKAIRDLQKDLREKYPDYPDKPIDFEVVSPRSDLDEMEEELVE</sequence>
<evidence type="ECO:0000313" key="1">
    <source>
        <dbReference type="EMBL" id="KAF9875376.1"/>
    </source>
</evidence>
<dbReference type="RefSeq" id="XP_038744837.1">
    <property type="nucleotide sequence ID" value="XM_038889913.1"/>
</dbReference>
<dbReference type="OrthoDB" id="5137852at2759"/>
<dbReference type="GeneID" id="62162987"/>
<reference evidence="1" key="1">
    <citation type="submission" date="2020-03" db="EMBL/GenBank/DDBJ databases">
        <authorList>
            <person name="He L."/>
        </authorList>
    </citation>
    <scope>NUCLEOTIDE SEQUENCE</scope>
    <source>
        <strain evidence="1">CkLH20</strain>
    </source>
</reference>
<dbReference type="EMBL" id="JAATWM020000022">
    <property type="protein sequence ID" value="KAF9875376.1"/>
    <property type="molecule type" value="Genomic_DNA"/>
</dbReference>
<protein>
    <submittedName>
        <fullName evidence="1">Uncharacterized protein</fullName>
    </submittedName>
</protein>
<accession>A0A9P6I7G2</accession>
<name>A0A9P6I7G2_9PEZI</name>
<comment type="caution">
    <text evidence="1">The sequence shown here is derived from an EMBL/GenBank/DDBJ whole genome shotgun (WGS) entry which is preliminary data.</text>
</comment>
<organism evidence="1 2">
    <name type="scientific">Colletotrichum karsti</name>
    <dbReference type="NCBI Taxonomy" id="1095194"/>
    <lineage>
        <taxon>Eukaryota</taxon>
        <taxon>Fungi</taxon>
        <taxon>Dikarya</taxon>
        <taxon>Ascomycota</taxon>
        <taxon>Pezizomycotina</taxon>
        <taxon>Sordariomycetes</taxon>
        <taxon>Hypocreomycetidae</taxon>
        <taxon>Glomerellales</taxon>
        <taxon>Glomerellaceae</taxon>
        <taxon>Colletotrichum</taxon>
        <taxon>Colletotrichum boninense species complex</taxon>
    </lineage>
</organism>
<dbReference type="AlphaFoldDB" id="A0A9P6I7G2"/>